<protein>
    <recommendedName>
        <fullName evidence="4">YwdI family protein</fullName>
    </recommendedName>
</protein>
<dbReference type="EMBL" id="JAUSUA010000002">
    <property type="protein sequence ID" value="MDQ0207110.1"/>
    <property type="molecule type" value="Genomic_DNA"/>
</dbReference>
<dbReference type="RefSeq" id="WP_306982132.1">
    <property type="nucleotide sequence ID" value="NZ_JAUSUA010000002.1"/>
</dbReference>
<sequence>MNISASRVISSMEEQLKLLKHAVDNQDQQAVREYTSVIEGYCRLLKESPHTSPLNQAPVKPNVQPSSQLSTPVIKPDAEPIEPQPSTEQKPGSLFDF</sequence>
<evidence type="ECO:0000313" key="2">
    <source>
        <dbReference type="EMBL" id="MDQ0207110.1"/>
    </source>
</evidence>
<name>A0ABT9YGZ4_9BACI</name>
<dbReference type="Pfam" id="PF17261">
    <property type="entry name" value="DUF5327"/>
    <property type="match status" value="1"/>
</dbReference>
<reference evidence="2 3" key="1">
    <citation type="submission" date="2023-07" db="EMBL/GenBank/DDBJ databases">
        <title>Genomic Encyclopedia of Type Strains, Phase IV (KMG-IV): sequencing the most valuable type-strain genomes for metagenomic binning, comparative biology and taxonomic classification.</title>
        <authorList>
            <person name="Goeker M."/>
        </authorList>
    </citation>
    <scope>NUCLEOTIDE SEQUENCE [LARGE SCALE GENOMIC DNA]</scope>
    <source>
        <strain evidence="2 3">DSM 19154</strain>
    </source>
</reference>
<gene>
    <name evidence="2" type="ORF">J2S05_001909</name>
</gene>
<dbReference type="InterPro" id="IPR035218">
    <property type="entry name" value="DUF5327"/>
</dbReference>
<comment type="caution">
    <text evidence="2">The sequence shown here is derived from an EMBL/GenBank/DDBJ whole genome shotgun (WGS) entry which is preliminary data.</text>
</comment>
<organism evidence="2 3">
    <name type="scientific">Alkalicoccobacillus murimartini</name>
    <dbReference type="NCBI Taxonomy" id="171685"/>
    <lineage>
        <taxon>Bacteria</taxon>
        <taxon>Bacillati</taxon>
        <taxon>Bacillota</taxon>
        <taxon>Bacilli</taxon>
        <taxon>Bacillales</taxon>
        <taxon>Bacillaceae</taxon>
        <taxon>Alkalicoccobacillus</taxon>
    </lineage>
</organism>
<accession>A0ABT9YGZ4</accession>
<feature type="region of interest" description="Disordered" evidence="1">
    <location>
        <begin position="48"/>
        <end position="97"/>
    </location>
</feature>
<keyword evidence="3" id="KW-1185">Reference proteome</keyword>
<dbReference type="Proteomes" id="UP001225034">
    <property type="component" value="Unassembled WGS sequence"/>
</dbReference>
<evidence type="ECO:0008006" key="4">
    <source>
        <dbReference type="Google" id="ProtNLM"/>
    </source>
</evidence>
<proteinExistence type="predicted"/>
<evidence type="ECO:0000256" key="1">
    <source>
        <dbReference type="SAM" id="MobiDB-lite"/>
    </source>
</evidence>
<evidence type="ECO:0000313" key="3">
    <source>
        <dbReference type="Proteomes" id="UP001225034"/>
    </source>
</evidence>